<gene>
    <name evidence="2" type="ORF">CRM94_19300</name>
</gene>
<dbReference type="AlphaFoldDB" id="A0A2A7S0C3"/>
<evidence type="ECO:0000313" key="2">
    <source>
        <dbReference type="EMBL" id="PEH36755.1"/>
    </source>
</evidence>
<feature type="domain" description="Anti-bacteriophage protein A/HamA C-terminal" evidence="1">
    <location>
        <begin position="18"/>
        <end position="297"/>
    </location>
</feature>
<proteinExistence type="predicted"/>
<dbReference type="Pfam" id="PF08878">
    <property type="entry name" value="HamA"/>
    <property type="match status" value="1"/>
</dbReference>
<sequence>MDWVPIYLTEHPEPGAGGLSIRQFFLALRDDEPMLMEFSAKLADQIIAYCLPRKRLAKAVQKHLNNPSDLAAAMAALRREARKAFQKYREEYPARSGEGGEMLAYVFVEHFLRAPMAIAKMHAKTNTTMPVFGADGVHVRYLSETDELEVIYLESKVHATIGSAARDASKSIDEFRQGQQRTVELRLALDLGNFDQLESDAQQALEEFLDPYSGTRTGNRLDRHACLLAYSEPSFEKAVGPNSKESLLQAFNEGCNDRRRIVSDAYKGRQLPEDKIMTFVLGLPSVADFRSEFEKALSNG</sequence>
<comment type="caution">
    <text evidence="2">The sequence shown here is derived from an EMBL/GenBank/DDBJ whole genome shotgun (WGS) entry which is preliminary data.</text>
</comment>
<name>A0A2A7S0C3_BURGA</name>
<dbReference type="Proteomes" id="UP000220629">
    <property type="component" value="Unassembled WGS sequence"/>
</dbReference>
<evidence type="ECO:0000259" key="1">
    <source>
        <dbReference type="Pfam" id="PF08878"/>
    </source>
</evidence>
<organism evidence="2 3">
    <name type="scientific">Burkholderia gladioli</name>
    <name type="common">Pseudomonas marginata</name>
    <name type="synonym">Phytomonas marginata</name>
    <dbReference type="NCBI Taxonomy" id="28095"/>
    <lineage>
        <taxon>Bacteria</taxon>
        <taxon>Pseudomonadati</taxon>
        <taxon>Pseudomonadota</taxon>
        <taxon>Betaproteobacteria</taxon>
        <taxon>Burkholderiales</taxon>
        <taxon>Burkholderiaceae</taxon>
        <taxon>Burkholderia</taxon>
    </lineage>
</organism>
<protein>
    <recommendedName>
        <fullName evidence="1">Anti-bacteriophage protein A/HamA C-terminal domain-containing protein</fullName>
    </recommendedName>
</protein>
<accession>A0A2A7S0C3</accession>
<dbReference type="InterPro" id="IPR014976">
    <property type="entry name" value="AbpA_HamA_C"/>
</dbReference>
<dbReference type="RefSeq" id="WP_098153539.1">
    <property type="nucleotide sequence ID" value="NZ_CADEQH010000012.1"/>
</dbReference>
<evidence type="ECO:0000313" key="3">
    <source>
        <dbReference type="Proteomes" id="UP000220629"/>
    </source>
</evidence>
<dbReference type="EMBL" id="PDDY01000004">
    <property type="protein sequence ID" value="PEH36755.1"/>
    <property type="molecule type" value="Genomic_DNA"/>
</dbReference>
<reference evidence="3" key="1">
    <citation type="submission" date="2017-09" db="EMBL/GenBank/DDBJ databases">
        <title>FDA dAtabase for Regulatory Grade micrObial Sequences (FDA-ARGOS): Supporting development and validation of Infectious Disease Dx tests.</title>
        <authorList>
            <person name="Minogue T."/>
            <person name="Wolcott M."/>
            <person name="Wasieloski L."/>
            <person name="Aguilar W."/>
            <person name="Moore D."/>
            <person name="Tallon L."/>
            <person name="Sadzewicz L."/>
            <person name="Ott S."/>
            <person name="Zhao X."/>
            <person name="Nagaraj S."/>
            <person name="Vavikolanu K."/>
            <person name="Aluvathingal J."/>
            <person name="Nadendla S."/>
            <person name="Sichtig H."/>
        </authorList>
    </citation>
    <scope>NUCLEOTIDE SEQUENCE [LARGE SCALE GENOMIC DNA]</scope>
    <source>
        <strain evidence="3">FDAARGOS_390</strain>
    </source>
</reference>